<dbReference type="PANTHER" id="PTHR43652">
    <property type="entry name" value="BASIC AMINO ACID ANTIPORTER YFCC-RELATED"/>
    <property type="match status" value="1"/>
</dbReference>
<feature type="transmembrane region" description="Helical" evidence="5">
    <location>
        <begin position="344"/>
        <end position="361"/>
    </location>
</feature>
<keyword evidence="2 5" id="KW-0812">Transmembrane</keyword>
<gene>
    <name evidence="6" type="ORF">BFS35_007215</name>
</gene>
<keyword evidence="3 5" id="KW-1133">Transmembrane helix</keyword>
<evidence type="ECO:0000256" key="5">
    <source>
        <dbReference type="SAM" id="Phobius"/>
    </source>
</evidence>
<protein>
    <submittedName>
        <fullName evidence="6">SLC13 family permease</fullName>
    </submittedName>
</protein>
<feature type="transmembrane region" description="Helical" evidence="5">
    <location>
        <begin position="7"/>
        <end position="25"/>
    </location>
</feature>
<dbReference type="RefSeq" id="WP_099578945.1">
    <property type="nucleotide sequence ID" value="NZ_MJBI02000002.1"/>
</dbReference>
<feature type="transmembrane region" description="Helical" evidence="5">
    <location>
        <begin position="37"/>
        <end position="70"/>
    </location>
</feature>
<comment type="subcellular location">
    <subcellularLocation>
        <location evidence="1">Membrane</location>
        <topology evidence="1">Multi-pass membrane protein</topology>
    </subcellularLocation>
</comment>
<feature type="transmembrane region" description="Helical" evidence="5">
    <location>
        <begin position="160"/>
        <end position="181"/>
    </location>
</feature>
<reference evidence="6 7" key="1">
    <citation type="journal article" date="2018" name="Front. Microbiol.">
        <title>Description and Comparative Genomics of Macrococcus caseolyticus subsp. hominis subsp. nov., Macrococcus goetzii sp. nov., Macrococcus epidermidis sp. nov., and Macrococcus bohemicus sp. nov., Novel Macrococci From Human Clinical Material With Virulence Potential and Suspected Uptake of Foreign DNA by Natural Transformation.</title>
        <authorList>
            <person name="Maslanova I."/>
            <person name="Wertheimer Z."/>
            <person name="Sedlacek I."/>
            <person name="Svec P."/>
            <person name="Indrakova A."/>
            <person name="Kovarovic V."/>
            <person name="Schumann P."/>
            <person name="Sproer C."/>
            <person name="Kralova S."/>
            <person name="Sedo O."/>
            <person name="Kristofova L."/>
            <person name="Vrbovska V."/>
            <person name="Fuzik T."/>
            <person name="Petras P."/>
            <person name="Zdrahal Z."/>
            <person name="Ruzickova V."/>
            <person name="Doskar J."/>
            <person name="Pantucek R."/>
        </authorList>
    </citation>
    <scope>NUCLEOTIDE SEQUENCE [LARGE SCALE GENOMIC DNA]</scope>
    <source>
        <strain evidence="6 7">CCM 4927</strain>
    </source>
</reference>
<evidence type="ECO:0000256" key="1">
    <source>
        <dbReference type="ARBA" id="ARBA00004141"/>
    </source>
</evidence>
<keyword evidence="4 5" id="KW-0472">Membrane</keyword>
<feature type="transmembrane region" description="Helical" evidence="5">
    <location>
        <begin position="425"/>
        <end position="445"/>
    </location>
</feature>
<evidence type="ECO:0000256" key="3">
    <source>
        <dbReference type="ARBA" id="ARBA00022989"/>
    </source>
</evidence>
<accession>A0A395GBC6</accession>
<feature type="transmembrane region" description="Helical" evidence="5">
    <location>
        <begin position="390"/>
        <end position="413"/>
    </location>
</feature>
<dbReference type="EMBL" id="MJBI02000002">
    <property type="protein sequence ID" value="RAI81351.1"/>
    <property type="molecule type" value="Genomic_DNA"/>
</dbReference>
<dbReference type="PANTHER" id="PTHR43652:SF2">
    <property type="entry name" value="BASIC AMINO ACID ANTIPORTER YFCC-RELATED"/>
    <property type="match status" value="1"/>
</dbReference>
<feature type="transmembrane region" description="Helical" evidence="5">
    <location>
        <begin position="368"/>
        <end position="384"/>
    </location>
</feature>
<feature type="transmembrane region" description="Helical" evidence="5">
    <location>
        <begin position="82"/>
        <end position="102"/>
    </location>
</feature>
<feature type="transmembrane region" description="Helical" evidence="5">
    <location>
        <begin position="201"/>
        <end position="226"/>
    </location>
</feature>
<evidence type="ECO:0000313" key="6">
    <source>
        <dbReference type="EMBL" id="RAI81351.1"/>
    </source>
</evidence>
<dbReference type="InterPro" id="IPR051679">
    <property type="entry name" value="DASS-Related_Transporters"/>
</dbReference>
<evidence type="ECO:0000313" key="7">
    <source>
        <dbReference type="Proteomes" id="UP000229523"/>
    </source>
</evidence>
<evidence type="ECO:0000256" key="4">
    <source>
        <dbReference type="ARBA" id="ARBA00023136"/>
    </source>
</evidence>
<dbReference type="InterPro" id="IPR001898">
    <property type="entry name" value="SLC13A/DASS"/>
</dbReference>
<name>A0A395GBC6_9STAP</name>
<proteinExistence type="predicted"/>
<keyword evidence="7" id="KW-1185">Reference proteome</keyword>
<sequence>MRVDISNRALIITISCLLFAIYIFTSTDFEYLGKISVILFVVSLVMFVATPLPAALVALLLLTLGVLIGLPKSLLFGSFEQDIIWLMIGAFIISGMLEKSGLMKRLSDWVLNQGHTRKMNRFIFIASQFISIVIPSTSSRAVMLLPLYEQLVKKLPQHKTYYSLLFPTLILMGSNLTLLGAGSHLIGMGLLEAQNKNTLSYFEFLLFGAPFGIVIGLISMFIIRLFTKVKHEQIEHEYIAQQHYSIIEKKALLIIIVTIVLWMTEWLHHMDIAVLTLFIALIIMLPLFNIMTFKEGLKYINWSLILFVAAASALGSLLVTYNVVDDLQQSLFKTLSSMKWMNEFYMMLTIITISVLSHLLITSHTTRAIVLIPGFLLLANLFQLNPTATVFLALIGMNYCLTFPVSSKSILVFYEADAGFTSRQLMSLSLILTPIYIAVMMIFYYCYWSPLGLTL</sequence>
<dbReference type="Proteomes" id="UP000229523">
    <property type="component" value="Unassembled WGS sequence"/>
</dbReference>
<dbReference type="GO" id="GO:0005886">
    <property type="term" value="C:plasma membrane"/>
    <property type="evidence" value="ECO:0007669"/>
    <property type="project" value="TreeGrafter"/>
</dbReference>
<evidence type="ECO:0000256" key="2">
    <source>
        <dbReference type="ARBA" id="ARBA00022692"/>
    </source>
</evidence>
<feature type="transmembrane region" description="Helical" evidence="5">
    <location>
        <begin position="302"/>
        <end position="324"/>
    </location>
</feature>
<dbReference type="GO" id="GO:0022857">
    <property type="term" value="F:transmembrane transporter activity"/>
    <property type="evidence" value="ECO:0007669"/>
    <property type="project" value="InterPro"/>
</dbReference>
<organism evidence="6 7">
    <name type="scientific">Macrococcoides goetzii</name>
    <dbReference type="NCBI Taxonomy" id="1891097"/>
    <lineage>
        <taxon>Bacteria</taxon>
        <taxon>Bacillati</taxon>
        <taxon>Bacillota</taxon>
        <taxon>Bacilli</taxon>
        <taxon>Bacillales</taxon>
        <taxon>Staphylococcaceae</taxon>
        <taxon>Macrococcoides</taxon>
    </lineage>
</organism>
<comment type="caution">
    <text evidence="6">The sequence shown here is derived from an EMBL/GenBank/DDBJ whole genome shotgun (WGS) entry which is preliminary data.</text>
</comment>
<feature type="transmembrane region" description="Helical" evidence="5">
    <location>
        <begin position="270"/>
        <end position="290"/>
    </location>
</feature>
<dbReference type="Pfam" id="PF00939">
    <property type="entry name" value="Na_sulph_symp"/>
    <property type="match status" value="1"/>
</dbReference>
<feature type="transmembrane region" description="Helical" evidence="5">
    <location>
        <begin position="122"/>
        <end position="148"/>
    </location>
</feature>
<feature type="transmembrane region" description="Helical" evidence="5">
    <location>
        <begin position="247"/>
        <end position="264"/>
    </location>
</feature>
<dbReference type="AlphaFoldDB" id="A0A395GBC6"/>